<dbReference type="GO" id="GO:0005886">
    <property type="term" value="C:plasma membrane"/>
    <property type="evidence" value="ECO:0007669"/>
    <property type="project" value="TreeGrafter"/>
</dbReference>
<sequence length="342" mass="40066">MTVNLTLPLNEDLIEFYIDISQQLNRYLSIIILTFGVIGNIFNSIVLSQRIFRQNPCAYLFLISSIIDFISLVFGVITRILSGWNIDPTRTYDWICKLRAFIVFSSRTAAIWLIMLATFDRWLLSSRNFRYRQLSSIRNAQKGIVISFIVSILFYIHMFYCYQANIINGPLACYGKDKICCFITDLTYALMTILTPLFFMILFGLLTISNVHQTRKRIEKNTTVMMTITRPRTNVKRRKCTRKKTDFHLLRMLFVQILLLTIFCIPQTVHKFYLTFHLVSDDNNIEITSAQFLYNIEVLLAFVTSGMPFYIYTLSSGSVFRRTFVDLLHKSMRKFVQMFVPN</sequence>
<proteinExistence type="predicted"/>
<keyword evidence="7" id="KW-0807">Transducer</keyword>
<feature type="transmembrane region" description="Helical" evidence="8">
    <location>
        <begin position="144"/>
        <end position="166"/>
    </location>
</feature>
<feature type="transmembrane region" description="Helical" evidence="8">
    <location>
        <begin position="292"/>
        <end position="312"/>
    </location>
</feature>
<dbReference type="Pfam" id="PF00001">
    <property type="entry name" value="7tm_1"/>
    <property type="match status" value="1"/>
</dbReference>
<dbReference type="InterPro" id="IPR017452">
    <property type="entry name" value="GPCR_Rhodpsn_7TM"/>
</dbReference>
<keyword evidence="11" id="KW-1185">Reference proteome</keyword>
<organism evidence="10 11">
    <name type="scientific">Adineta ricciae</name>
    <name type="common">Rotifer</name>
    <dbReference type="NCBI Taxonomy" id="249248"/>
    <lineage>
        <taxon>Eukaryota</taxon>
        <taxon>Metazoa</taxon>
        <taxon>Spiralia</taxon>
        <taxon>Gnathifera</taxon>
        <taxon>Rotifera</taxon>
        <taxon>Eurotatoria</taxon>
        <taxon>Bdelloidea</taxon>
        <taxon>Adinetida</taxon>
        <taxon>Adinetidae</taxon>
        <taxon>Adineta</taxon>
    </lineage>
</organism>
<evidence type="ECO:0000256" key="4">
    <source>
        <dbReference type="ARBA" id="ARBA00023040"/>
    </source>
</evidence>
<evidence type="ECO:0000313" key="10">
    <source>
        <dbReference type="EMBL" id="CAF0775808.1"/>
    </source>
</evidence>
<evidence type="ECO:0000256" key="5">
    <source>
        <dbReference type="ARBA" id="ARBA00023136"/>
    </source>
</evidence>
<feature type="domain" description="G-protein coupled receptors family 1 profile" evidence="9">
    <location>
        <begin position="39"/>
        <end position="312"/>
    </location>
</feature>
<dbReference type="InterPro" id="IPR000276">
    <property type="entry name" value="GPCR_Rhodpsn"/>
</dbReference>
<accession>A0A813R2Z1</accession>
<dbReference type="EMBL" id="CAJNOR010000054">
    <property type="protein sequence ID" value="CAF0775808.1"/>
    <property type="molecule type" value="Genomic_DNA"/>
</dbReference>
<feature type="transmembrane region" description="Helical" evidence="8">
    <location>
        <begin position="247"/>
        <end position="269"/>
    </location>
</feature>
<keyword evidence="4" id="KW-0297">G-protein coupled receptor</keyword>
<keyword evidence="3 8" id="KW-1133">Transmembrane helix</keyword>
<evidence type="ECO:0000256" key="2">
    <source>
        <dbReference type="ARBA" id="ARBA00022692"/>
    </source>
</evidence>
<evidence type="ECO:0000256" key="1">
    <source>
        <dbReference type="ARBA" id="ARBA00004141"/>
    </source>
</evidence>
<dbReference type="GO" id="GO:0004930">
    <property type="term" value="F:G protein-coupled receptor activity"/>
    <property type="evidence" value="ECO:0007669"/>
    <property type="project" value="UniProtKB-KW"/>
</dbReference>
<name>A0A813R2Z1_ADIRI</name>
<protein>
    <recommendedName>
        <fullName evidence="9">G-protein coupled receptors family 1 profile domain-containing protein</fullName>
    </recommendedName>
</protein>
<feature type="transmembrane region" description="Helical" evidence="8">
    <location>
        <begin position="27"/>
        <end position="47"/>
    </location>
</feature>
<feature type="transmembrane region" description="Helical" evidence="8">
    <location>
        <begin position="186"/>
        <end position="208"/>
    </location>
</feature>
<keyword evidence="2 8" id="KW-0812">Transmembrane</keyword>
<dbReference type="PANTHER" id="PTHR24243:SF230">
    <property type="entry name" value="G-PROTEIN COUPLED RECEPTORS FAMILY 1 PROFILE DOMAIN-CONTAINING PROTEIN"/>
    <property type="match status" value="1"/>
</dbReference>
<dbReference type="Proteomes" id="UP000663828">
    <property type="component" value="Unassembled WGS sequence"/>
</dbReference>
<evidence type="ECO:0000256" key="8">
    <source>
        <dbReference type="SAM" id="Phobius"/>
    </source>
</evidence>
<comment type="subcellular location">
    <subcellularLocation>
        <location evidence="1">Membrane</location>
        <topology evidence="1">Multi-pass membrane protein</topology>
    </subcellularLocation>
</comment>
<dbReference type="PROSITE" id="PS50262">
    <property type="entry name" value="G_PROTEIN_RECEP_F1_2"/>
    <property type="match status" value="1"/>
</dbReference>
<evidence type="ECO:0000259" key="9">
    <source>
        <dbReference type="PROSITE" id="PS50262"/>
    </source>
</evidence>
<reference evidence="10" key="1">
    <citation type="submission" date="2021-02" db="EMBL/GenBank/DDBJ databases">
        <authorList>
            <person name="Nowell W R."/>
        </authorList>
    </citation>
    <scope>NUCLEOTIDE SEQUENCE</scope>
</reference>
<dbReference type="Gene3D" id="1.20.1070.10">
    <property type="entry name" value="Rhodopsin 7-helix transmembrane proteins"/>
    <property type="match status" value="1"/>
</dbReference>
<feature type="transmembrane region" description="Helical" evidence="8">
    <location>
        <begin position="101"/>
        <end position="123"/>
    </location>
</feature>
<dbReference type="SUPFAM" id="SSF81321">
    <property type="entry name" value="Family A G protein-coupled receptor-like"/>
    <property type="match status" value="1"/>
</dbReference>
<evidence type="ECO:0000256" key="6">
    <source>
        <dbReference type="ARBA" id="ARBA00023170"/>
    </source>
</evidence>
<evidence type="ECO:0000313" key="11">
    <source>
        <dbReference type="Proteomes" id="UP000663828"/>
    </source>
</evidence>
<feature type="transmembrane region" description="Helical" evidence="8">
    <location>
        <begin position="59"/>
        <end position="81"/>
    </location>
</feature>
<comment type="caution">
    <text evidence="10">The sequence shown here is derived from an EMBL/GenBank/DDBJ whole genome shotgun (WGS) entry which is preliminary data.</text>
</comment>
<evidence type="ECO:0000256" key="7">
    <source>
        <dbReference type="ARBA" id="ARBA00023224"/>
    </source>
</evidence>
<dbReference type="PANTHER" id="PTHR24243">
    <property type="entry name" value="G-PROTEIN COUPLED RECEPTOR"/>
    <property type="match status" value="1"/>
</dbReference>
<dbReference type="AlphaFoldDB" id="A0A813R2Z1"/>
<keyword evidence="5 8" id="KW-0472">Membrane</keyword>
<gene>
    <name evidence="10" type="ORF">XAT740_LOCUS1698</name>
</gene>
<evidence type="ECO:0000256" key="3">
    <source>
        <dbReference type="ARBA" id="ARBA00022989"/>
    </source>
</evidence>
<keyword evidence="6" id="KW-0675">Receptor</keyword>